<dbReference type="Proteomes" id="UP001219605">
    <property type="component" value="Chromosome"/>
</dbReference>
<keyword evidence="4" id="KW-1185">Reference proteome</keyword>
<protein>
    <submittedName>
        <fullName evidence="3">Helix-turn-helix transcriptional regulator</fullName>
    </submittedName>
</protein>
<accession>A0ABY7ZWP3</accession>
<dbReference type="InterPro" id="IPR010982">
    <property type="entry name" value="Lambda_DNA-bd_dom_sf"/>
</dbReference>
<organism evidence="3 4">
    <name type="scientific">Micromonospora cathayae</name>
    <dbReference type="NCBI Taxonomy" id="3028804"/>
    <lineage>
        <taxon>Bacteria</taxon>
        <taxon>Bacillati</taxon>
        <taxon>Actinomycetota</taxon>
        <taxon>Actinomycetes</taxon>
        <taxon>Micromonosporales</taxon>
        <taxon>Micromonosporaceae</taxon>
        <taxon>Micromonospora</taxon>
    </lineage>
</organism>
<dbReference type="CDD" id="cd00093">
    <property type="entry name" value="HTH_XRE"/>
    <property type="match status" value="1"/>
</dbReference>
<evidence type="ECO:0000313" key="3">
    <source>
        <dbReference type="EMBL" id="WDZ87241.1"/>
    </source>
</evidence>
<proteinExistence type="predicted"/>
<sequence length="137" mass="15093">MTNVRITRPAVDGWHPSALRFPGRTSQQQATEARRDLDRRLAAWRAEQGLTQTQLAKSICYSHSSVANAEIGRDTSVRRFWQDADRAVDARGAFLAAFDQMAALVRGLPHPAGAGAGRGSPAPRWPDRHPGHSSRDR</sequence>
<dbReference type="EMBL" id="CP118615">
    <property type="protein sequence ID" value="WDZ87241.1"/>
    <property type="molecule type" value="Genomic_DNA"/>
</dbReference>
<evidence type="ECO:0000313" key="4">
    <source>
        <dbReference type="Proteomes" id="UP001219605"/>
    </source>
</evidence>
<dbReference type="RefSeq" id="WP_275034161.1">
    <property type="nucleotide sequence ID" value="NZ_CP118615.1"/>
</dbReference>
<name>A0ABY7ZWP3_9ACTN</name>
<dbReference type="InterPro" id="IPR001387">
    <property type="entry name" value="Cro/C1-type_HTH"/>
</dbReference>
<feature type="domain" description="HTH cro/C1-type" evidence="2">
    <location>
        <begin position="41"/>
        <end position="73"/>
    </location>
</feature>
<dbReference type="SMART" id="SM00530">
    <property type="entry name" value="HTH_XRE"/>
    <property type="match status" value="1"/>
</dbReference>
<gene>
    <name evidence="3" type="ORF">PVK37_12940</name>
</gene>
<feature type="region of interest" description="Disordered" evidence="1">
    <location>
        <begin position="112"/>
        <end position="137"/>
    </location>
</feature>
<feature type="compositionally biased region" description="Basic and acidic residues" evidence="1">
    <location>
        <begin position="125"/>
        <end position="137"/>
    </location>
</feature>
<evidence type="ECO:0000259" key="2">
    <source>
        <dbReference type="PROSITE" id="PS50943"/>
    </source>
</evidence>
<dbReference type="Gene3D" id="1.10.260.40">
    <property type="entry name" value="lambda repressor-like DNA-binding domains"/>
    <property type="match status" value="1"/>
</dbReference>
<reference evidence="3 4" key="1">
    <citation type="submission" date="2023-02" db="EMBL/GenBank/DDBJ databases">
        <authorList>
            <person name="Mo P."/>
        </authorList>
    </citation>
    <scope>NUCLEOTIDE SEQUENCE [LARGE SCALE GENOMIC DNA]</scope>
    <source>
        <strain evidence="3 4">HUAS 3</strain>
    </source>
</reference>
<dbReference type="PROSITE" id="PS50943">
    <property type="entry name" value="HTH_CROC1"/>
    <property type="match status" value="1"/>
</dbReference>
<evidence type="ECO:0000256" key="1">
    <source>
        <dbReference type="SAM" id="MobiDB-lite"/>
    </source>
</evidence>
<dbReference type="Pfam" id="PF13560">
    <property type="entry name" value="HTH_31"/>
    <property type="match status" value="1"/>
</dbReference>
<dbReference type="SUPFAM" id="SSF47413">
    <property type="entry name" value="lambda repressor-like DNA-binding domains"/>
    <property type="match status" value="1"/>
</dbReference>